<evidence type="ECO:0000256" key="7">
    <source>
        <dbReference type="SAM" id="Phobius"/>
    </source>
</evidence>
<feature type="region of interest" description="Disordered" evidence="6">
    <location>
        <begin position="1"/>
        <end position="40"/>
    </location>
</feature>
<dbReference type="PANTHER" id="PTHR43791">
    <property type="entry name" value="PERMEASE-RELATED"/>
    <property type="match status" value="1"/>
</dbReference>
<evidence type="ECO:0000256" key="4">
    <source>
        <dbReference type="ARBA" id="ARBA00022989"/>
    </source>
</evidence>
<evidence type="ECO:0000256" key="3">
    <source>
        <dbReference type="ARBA" id="ARBA00022692"/>
    </source>
</evidence>
<proteinExistence type="predicted"/>
<protein>
    <submittedName>
        <fullName evidence="8">Uncharacterized protein</fullName>
    </submittedName>
</protein>
<dbReference type="PANTHER" id="PTHR43791:SF65">
    <property type="entry name" value="MAJOR FACILITATOR SUPERFAMILY (MFS) PROFILE DOMAIN-CONTAINING PROTEIN-RELATED"/>
    <property type="match status" value="1"/>
</dbReference>
<keyword evidence="2" id="KW-0813">Transport</keyword>
<keyword evidence="3 7" id="KW-0812">Transmembrane</keyword>
<gene>
    <name evidence="8" type="ORF">V5O48_006724</name>
</gene>
<dbReference type="Proteomes" id="UP001465976">
    <property type="component" value="Unassembled WGS sequence"/>
</dbReference>
<comment type="subcellular location">
    <subcellularLocation>
        <location evidence="1">Membrane</location>
        <topology evidence="1">Multi-pass membrane protein</topology>
    </subcellularLocation>
</comment>
<sequence>MSPAVPVEANSDGITPKEESSCENSIEDRGEASSYNVKPPLGVPLERPTGGIWNRWRNRPKIDLDAIATQPSVFDDPVKLGVYRPPPQYENAHRFDPDARWTWREEKRVVRKIDRWIMIWAMVMFFSLDIDRSNILQANTDNFLDDLNMNTNDFNLGNSLFRVTFLIAVPIRLTFFYASNYLAHIISAFLATAILKMRGVGGLSGWRYLFLIEGILTLFVGLISFVMLPAGPTQTKAWYRPKGWFDEKEETIMVNRILRDDPSKSGMHNRQGLSVKMVLKALQDWRLWPIYILGLTHLIPVGPPQTYLTLSLRNLGFNTTESNLLSIPSTMIGITTMVLAAFFSEMVNSRVAATILLQIWALPLLVALYTFDRNTSQWAYYAVVTLIAGFPYVHPIQVAWASANSYS</sequence>
<dbReference type="InterPro" id="IPR036259">
    <property type="entry name" value="MFS_trans_sf"/>
</dbReference>
<keyword evidence="4 7" id="KW-1133">Transmembrane helix</keyword>
<feature type="transmembrane region" description="Helical" evidence="7">
    <location>
        <begin position="350"/>
        <end position="371"/>
    </location>
</feature>
<evidence type="ECO:0000313" key="9">
    <source>
        <dbReference type="Proteomes" id="UP001465976"/>
    </source>
</evidence>
<feature type="compositionally biased region" description="Basic and acidic residues" evidence="6">
    <location>
        <begin position="15"/>
        <end position="31"/>
    </location>
</feature>
<feature type="transmembrane region" description="Helical" evidence="7">
    <location>
        <begin position="207"/>
        <end position="228"/>
    </location>
</feature>
<feature type="non-terminal residue" evidence="8">
    <location>
        <position position="407"/>
    </location>
</feature>
<reference evidence="8 9" key="1">
    <citation type="submission" date="2024-02" db="EMBL/GenBank/DDBJ databases">
        <title>A draft genome for the cacao thread blight pathogen Marasmius crinis-equi.</title>
        <authorList>
            <person name="Cohen S.P."/>
            <person name="Baruah I.K."/>
            <person name="Amoako-Attah I."/>
            <person name="Bukari Y."/>
            <person name="Meinhardt L.W."/>
            <person name="Bailey B.A."/>
        </authorList>
    </citation>
    <scope>NUCLEOTIDE SEQUENCE [LARGE SCALE GENOMIC DNA]</scope>
    <source>
        <strain evidence="8 9">GH-76</strain>
    </source>
</reference>
<feature type="transmembrane region" description="Helical" evidence="7">
    <location>
        <begin position="378"/>
        <end position="400"/>
    </location>
</feature>
<dbReference type="Gene3D" id="1.20.1250.20">
    <property type="entry name" value="MFS general substrate transporter like domains"/>
    <property type="match status" value="1"/>
</dbReference>
<keyword evidence="5 7" id="KW-0472">Membrane</keyword>
<evidence type="ECO:0000256" key="1">
    <source>
        <dbReference type="ARBA" id="ARBA00004141"/>
    </source>
</evidence>
<feature type="transmembrane region" description="Helical" evidence="7">
    <location>
        <begin position="324"/>
        <end position="344"/>
    </location>
</feature>
<comment type="caution">
    <text evidence="8">The sequence shown here is derived from an EMBL/GenBank/DDBJ whole genome shotgun (WGS) entry which is preliminary data.</text>
</comment>
<accession>A0ABR3FIX9</accession>
<keyword evidence="9" id="KW-1185">Reference proteome</keyword>
<dbReference type="EMBL" id="JBAHYK010000323">
    <property type="protein sequence ID" value="KAL0575233.1"/>
    <property type="molecule type" value="Genomic_DNA"/>
</dbReference>
<dbReference type="SUPFAM" id="SSF103473">
    <property type="entry name" value="MFS general substrate transporter"/>
    <property type="match status" value="1"/>
</dbReference>
<evidence type="ECO:0000256" key="6">
    <source>
        <dbReference type="SAM" id="MobiDB-lite"/>
    </source>
</evidence>
<evidence type="ECO:0000313" key="8">
    <source>
        <dbReference type="EMBL" id="KAL0575233.1"/>
    </source>
</evidence>
<feature type="transmembrane region" description="Helical" evidence="7">
    <location>
        <begin position="285"/>
        <end position="303"/>
    </location>
</feature>
<evidence type="ECO:0000256" key="5">
    <source>
        <dbReference type="ARBA" id="ARBA00023136"/>
    </source>
</evidence>
<organism evidence="8 9">
    <name type="scientific">Marasmius crinis-equi</name>
    <dbReference type="NCBI Taxonomy" id="585013"/>
    <lineage>
        <taxon>Eukaryota</taxon>
        <taxon>Fungi</taxon>
        <taxon>Dikarya</taxon>
        <taxon>Basidiomycota</taxon>
        <taxon>Agaricomycotina</taxon>
        <taxon>Agaricomycetes</taxon>
        <taxon>Agaricomycetidae</taxon>
        <taxon>Agaricales</taxon>
        <taxon>Marasmiineae</taxon>
        <taxon>Marasmiaceae</taxon>
        <taxon>Marasmius</taxon>
    </lineage>
</organism>
<feature type="transmembrane region" description="Helical" evidence="7">
    <location>
        <begin position="175"/>
        <end position="195"/>
    </location>
</feature>
<evidence type="ECO:0000256" key="2">
    <source>
        <dbReference type="ARBA" id="ARBA00022448"/>
    </source>
</evidence>
<name>A0ABR3FIX9_9AGAR</name>